<evidence type="ECO:0000313" key="2">
    <source>
        <dbReference type="EMBL" id="CAA9525376.1"/>
    </source>
</evidence>
<feature type="compositionally biased region" description="Basic and acidic residues" evidence="1">
    <location>
        <begin position="160"/>
        <end position="172"/>
    </location>
</feature>
<protein>
    <submittedName>
        <fullName evidence="2">Uncharacterized protein</fullName>
    </submittedName>
</protein>
<accession>A0A6J4TLX3</accession>
<sequence>MVEDELEAGGRRRRARADDLRGRGAEDGLQEVERVVRARGDHRELAGLRGGARAEHRAVHVGHARPRGQPGQAAGARDAHGARLPPQRAGGQDLQGGSRRPRRGVRVEQHRHEHLGAPGGVLGRPGHGDAVGGQGLGLLARAVPRVHLVALPREVPGHGGPHDPRAEHRDAHGPNLPDGHRGPSASPKVTSGTSGRGDQSRSGVRTKPTFA</sequence>
<feature type="compositionally biased region" description="Basic and acidic residues" evidence="1">
    <location>
        <begin position="105"/>
        <end position="115"/>
    </location>
</feature>
<feature type="compositionally biased region" description="Gly residues" evidence="1">
    <location>
        <begin position="117"/>
        <end position="128"/>
    </location>
</feature>
<proteinExistence type="predicted"/>
<feature type="compositionally biased region" description="Basic and acidic residues" evidence="1">
    <location>
        <begin position="16"/>
        <end position="58"/>
    </location>
</feature>
<dbReference type="EMBL" id="CADCVO010000572">
    <property type="protein sequence ID" value="CAA9525376.1"/>
    <property type="molecule type" value="Genomic_DNA"/>
</dbReference>
<reference evidence="2" key="1">
    <citation type="submission" date="2020-02" db="EMBL/GenBank/DDBJ databases">
        <authorList>
            <person name="Meier V. D."/>
        </authorList>
    </citation>
    <scope>NUCLEOTIDE SEQUENCE</scope>
    <source>
        <strain evidence="2">AVDCRST_MAG13</strain>
    </source>
</reference>
<evidence type="ECO:0000256" key="1">
    <source>
        <dbReference type="SAM" id="MobiDB-lite"/>
    </source>
</evidence>
<organism evidence="2">
    <name type="scientific">uncultured Solirubrobacteraceae bacterium</name>
    <dbReference type="NCBI Taxonomy" id="1162706"/>
    <lineage>
        <taxon>Bacteria</taxon>
        <taxon>Bacillati</taxon>
        <taxon>Actinomycetota</taxon>
        <taxon>Thermoleophilia</taxon>
        <taxon>Solirubrobacterales</taxon>
        <taxon>Solirubrobacteraceae</taxon>
        <taxon>environmental samples</taxon>
    </lineage>
</organism>
<feature type="region of interest" description="Disordered" evidence="1">
    <location>
        <begin position="1"/>
        <end position="128"/>
    </location>
</feature>
<feature type="compositionally biased region" description="Polar residues" evidence="1">
    <location>
        <begin position="187"/>
        <end position="203"/>
    </location>
</feature>
<gene>
    <name evidence="2" type="ORF">AVDCRST_MAG13-3691</name>
</gene>
<dbReference type="AlphaFoldDB" id="A0A6J4TLX3"/>
<feature type="region of interest" description="Disordered" evidence="1">
    <location>
        <begin position="150"/>
        <end position="211"/>
    </location>
</feature>
<name>A0A6J4TLX3_9ACTN</name>